<dbReference type="AlphaFoldDB" id="A0A0H3FB06"/>
<dbReference type="eggNOG" id="ENOG5033GU8">
    <property type="taxonomic scope" value="Bacteria"/>
</dbReference>
<gene>
    <name evidence="1" type="ordered locus">Rahaq_1707</name>
    <name evidence="2" type="ORF">ACFPK4_05110</name>
</gene>
<name>A0A0H3FB06_RAHSY</name>
<sequence length="67" mass="7801">MKFPKGSIVKHRSGDIKGTVMNTFESEHDIVSYYVSWEDGSSSLHKENELHWANIDVAIRIKNFYEK</sequence>
<reference evidence="1 3" key="2">
    <citation type="journal article" date="2012" name="J. Bacteriol.">
        <title>Complete Genome Sequence of Rahnella sp. Strain Y9602, a Gammaproteobacterium Isolate from Metal- and Radionuclide-Contaminated Soil.</title>
        <authorList>
            <person name="Martinez R.J."/>
            <person name="Bruce D."/>
            <person name="Detter C."/>
            <person name="Goodwin L.A."/>
            <person name="Han J."/>
            <person name="Han C.S."/>
            <person name="Held B."/>
            <person name="Land M.L."/>
            <person name="Mikhailova N."/>
            <person name="Nolan M."/>
            <person name="Pennacchio L."/>
            <person name="Pitluck S."/>
            <person name="Tapia R."/>
            <person name="Woyke T."/>
            <person name="Sobecky P.A."/>
        </authorList>
    </citation>
    <scope>NUCLEOTIDE SEQUENCE [LARGE SCALE GENOMIC DNA]</scope>
    <source>
        <strain evidence="1 3">Y9602</strain>
    </source>
</reference>
<dbReference type="RefSeq" id="WP_013575027.1">
    <property type="nucleotide sequence ID" value="NC_015061.1"/>
</dbReference>
<reference evidence="3" key="1">
    <citation type="submission" date="2011-01" db="EMBL/GenBank/DDBJ databases">
        <title>Complete sequence of chromosome of Rahnella sp. Y9602.</title>
        <authorList>
            <consortium name="US DOE Joint Genome Institute"/>
            <person name="Lucas S."/>
            <person name="Copeland A."/>
            <person name="Lapidus A."/>
            <person name="Cheng J.-F."/>
            <person name="Goodwin L."/>
            <person name="Pitluck S."/>
            <person name="Lu M."/>
            <person name="Detter J.C."/>
            <person name="Han C."/>
            <person name="Tapia R."/>
            <person name="Land M."/>
            <person name="Hauser L."/>
            <person name="Kyrpides N."/>
            <person name="Ivanova N."/>
            <person name="Ovchinnikova G."/>
            <person name="Pagani I."/>
            <person name="Sobecky P.A."/>
            <person name="Martinez R.J."/>
            <person name="Woyke T."/>
        </authorList>
    </citation>
    <scope>NUCLEOTIDE SEQUENCE [LARGE SCALE GENOMIC DNA]</scope>
    <source>
        <strain evidence="3">Y9602</strain>
    </source>
</reference>
<keyword evidence="4" id="KW-1185">Reference proteome</keyword>
<organism evidence="1 3">
    <name type="scientific">Rahnella sp. (strain Y9602)</name>
    <dbReference type="NCBI Taxonomy" id="2703885"/>
    <lineage>
        <taxon>Bacteria</taxon>
        <taxon>Pseudomonadati</taxon>
        <taxon>Pseudomonadota</taxon>
        <taxon>Gammaproteobacteria</taxon>
        <taxon>Enterobacterales</taxon>
        <taxon>Yersiniaceae</taxon>
        <taxon>Rahnella</taxon>
    </lineage>
</organism>
<protein>
    <submittedName>
        <fullName evidence="1">Uncharacterized protein</fullName>
    </submittedName>
</protein>
<dbReference type="EMBL" id="CP002505">
    <property type="protein sequence ID" value="ADW73325.1"/>
    <property type="molecule type" value="Genomic_DNA"/>
</dbReference>
<dbReference type="Proteomes" id="UP000007257">
    <property type="component" value="Chromosome"/>
</dbReference>
<dbReference type="KEGG" id="rah:Rahaq_1707"/>
<proteinExistence type="predicted"/>
<evidence type="ECO:0000313" key="1">
    <source>
        <dbReference type="EMBL" id="ADW73325.1"/>
    </source>
</evidence>
<dbReference type="EMBL" id="JBHUCJ010000007">
    <property type="protein sequence ID" value="MFD3222902.1"/>
    <property type="molecule type" value="Genomic_DNA"/>
</dbReference>
<accession>A0A0H3FB06</accession>
<evidence type="ECO:0000313" key="2">
    <source>
        <dbReference type="EMBL" id="MFD3222902.1"/>
    </source>
</evidence>
<dbReference type="GeneID" id="95417613"/>
<dbReference type="HOGENOM" id="CLU_183753_0_0_6"/>
<dbReference type="OrthoDB" id="6505328at2"/>
<reference evidence="2 4" key="3">
    <citation type="submission" date="2024-09" db="EMBL/GenBank/DDBJ databases">
        <title>Genomes of Rahnella.</title>
        <authorList>
            <person name="Mnguni F.C."/>
            <person name="Shin G.Y."/>
            <person name="Coutinho T."/>
        </authorList>
    </citation>
    <scope>NUCLEOTIDE SEQUENCE [LARGE SCALE GENOMIC DNA]</scope>
    <source>
        <strain evidence="2 4">20WA0057</strain>
    </source>
</reference>
<evidence type="ECO:0000313" key="4">
    <source>
        <dbReference type="Proteomes" id="UP001598201"/>
    </source>
</evidence>
<evidence type="ECO:0000313" key="3">
    <source>
        <dbReference type="Proteomes" id="UP000007257"/>
    </source>
</evidence>
<dbReference type="Proteomes" id="UP001598201">
    <property type="component" value="Unassembled WGS sequence"/>
</dbReference>